<comment type="caution">
    <text evidence="1">The sequence shown here is derived from an EMBL/GenBank/DDBJ whole genome shotgun (WGS) entry which is preliminary data.</text>
</comment>
<dbReference type="NCBIfam" id="NF047331">
    <property type="entry name" value="phage_HTJ"/>
    <property type="match status" value="1"/>
</dbReference>
<evidence type="ECO:0000313" key="1">
    <source>
        <dbReference type="EMBL" id="MBW6399991.1"/>
    </source>
</evidence>
<accession>A0ABS7ACG4</accession>
<evidence type="ECO:0000313" key="2">
    <source>
        <dbReference type="Proteomes" id="UP001196565"/>
    </source>
</evidence>
<sequence>MATVEELRASRAELFGHMATGVLRVSFQGRMTEFRTLQDMQRTIALLDQQIAALEAPGKVPVRVVYAPGAKHL</sequence>
<reference evidence="1 2" key="1">
    <citation type="submission" date="2021-07" db="EMBL/GenBank/DDBJ databases">
        <authorList>
            <person name="So Y."/>
        </authorList>
    </citation>
    <scope>NUCLEOTIDE SEQUENCE [LARGE SCALE GENOMIC DNA]</scope>
    <source>
        <strain evidence="1 2">HJA6</strain>
    </source>
</reference>
<gene>
    <name evidence="1" type="ORF">KPL78_19175</name>
</gene>
<dbReference type="EMBL" id="JAHYBZ010000007">
    <property type="protein sequence ID" value="MBW6399991.1"/>
    <property type="molecule type" value="Genomic_DNA"/>
</dbReference>
<name>A0ABS7ACG4_9PROT</name>
<dbReference type="Proteomes" id="UP001196565">
    <property type="component" value="Unassembled WGS sequence"/>
</dbReference>
<dbReference type="RefSeq" id="WP_219764607.1">
    <property type="nucleotide sequence ID" value="NZ_JAHYBZ010000007.1"/>
</dbReference>
<keyword evidence="2" id="KW-1185">Reference proteome</keyword>
<protein>
    <submittedName>
        <fullName evidence="1">Uncharacterized protein</fullName>
    </submittedName>
</protein>
<organism evidence="1 2">
    <name type="scientific">Roseomonas alba</name>
    <dbReference type="NCBI Taxonomy" id="2846776"/>
    <lineage>
        <taxon>Bacteria</taxon>
        <taxon>Pseudomonadati</taxon>
        <taxon>Pseudomonadota</taxon>
        <taxon>Alphaproteobacteria</taxon>
        <taxon>Acetobacterales</taxon>
        <taxon>Roseomonadaceae</taxon>
        <taxon>Roseomonas</taxon>
    </lineage>
</organism>
<proteinExistence type="predicted"/>